<proteinExistence type="predicted"/>
<evidence type="ECO:0000313" key="2">
    <source>
        <dbReference type="Proteomes" id="UP001283361"/>
    </source>
</evidence>
<keyword evidence="2" id="KW-1185">Reference proteome</keyword>
<dbReference type="Proteomes" id="UP001283361">
    <property type="component" value="Unassembled WGS sequence"/>
</dbReference>
<reference evidence="1" key="1">
    <citation type="journal article" date="2023" name="G3 (Bethesda)">
        <title>A reference genome for the long-term kleptoplast-retaining sea slug Elysia crispata morphotype clarki.</title>
        <authorList>
            <person name="Eastman K.E."/>
            <person name="Pendleton A.L."/>
            <person name="Shaikh M.A."/>
            <person name="Suttiyut T."/>
            <person name="Ogas R."/>
            <person name="Tomko P."/>
            <person name="Gavelis G."/>
            <person name="Widhalm J.R."/>
            <person name="Wisecaver J.H."/>
        </authorList>
    </citation>
    <scope>NUCLEOTIDE SEQUENCE</scope>
    <source>
        <strain evidence="1">ECLA1</strain>
    </source>
</reference>
<evidence type="ECO:0000313" key="1">
    <source>
        <dbReference type="EMBL" id="KAK3758679.1"/>
    </source>
</evidence>
<accession>A0AAE0YWX8</accession>
<comment type="caution">
    <text evidence="1">The sequence shown here is derived from an EMBL/GenBank/DDBJ whole genome shotgun (WGS) entry which is preliminary data.</text>
</comment>
<dbReference type="AlphaFoldDB" id="A0AAE0YWX8"/>
<gene>
    <name evidence="1" type="ORF">RRG08_017686</name>
</gene>
<protein>
    <submittedName>
        <fullName evidence="1">Uncharacterized protein</fullName>
    </submittedName>
</protein>
<dbReference type="EMBL" id="JAWDGP010005246">
    <property type="protein sequence ID" value="KAK3758679.1"/>
    <property type="molecule type" value="Genomic_DNA"/>
</dbReference>
<sequence>TRPPCWRAQIVYTESAENLSKTVRSKGSNPCLHKSFTLPWPSVMVRLTSTTSIRLSHQSPNCTGHFAQRQRDKIKVAWFSHTETSHSPTETNFRLVWDFP</sequence>
<organism evidence="1 2">
    <name type="scientific">Elysia crispata</name>
    <name type="common">lettuce slug</name>
    <dbReference type="NCBI Taxonomy" id="231223"/>
    <lineage>
        <taxon>Eukaryota</taxon>
        <taxon>Metazoa</taxon>
        <taxon>Spiralia</taxon>
        <taxon>Lophotrochozoa</taxon>
        <taxon>Mollusca</taxon>
        <taxon>Gastropoda</taxon>
        <taxon>Heterobranchia</taxon>
        <taxon>Euthyneura</taxon>
        <taxon>Panpulmonata</taxon>
        <taxon>Sacoglossa</taxon>
        <taxon>Placobranchoidea</taxon>
        <taxon>Plakobranchidae</taxon>
        <taxon>Elysia</taxon>
    </lineage>
</organism>
<name>A0AAE0YWX8_9GAST</name>
<feature type="non-terminal residue" evidence="1">
    <location>
        <position position="1"/>
    </location>
</feature>